<dbReference type="Proteomes" id="UP000018895">
    <property type="component" value="Unassembled WGS sequence"/>
</dbReference>
<dbReference type="SUPFAM" id="SSF51215">
    <property type="entry name" value="Regulatory protein AraC"/>
    <property type="match status" value="1"/>
</dbReference>
<accession>W4QCH4</accession>
<dbReference type="InterPro" id="IPR018062">
    <property type="entry name" value="HTH_AraC-typ_CS"/>
</dbReference>
<dbReference type="SUPFAM" id="SSF46689">
    <property type="entry name" value="Homeodomain-like"/>
    <property type="match status" value="2"/>
</dbReference>
<organism evidence="5 6">
    <name type="scientific">Halalkalibacter hemicellulosilyticusJCM 9152</name>
    <dbReference type="NCBI Taxonomy" id="1236971"/>
    <lineage>
        <taxon>Bacteria</taxon>
        <taxon>Bacillati</taxon>
        <taxon>Bacillota</taxon>
        <taxon>Bacilli</taxon>
        <taxon>Bacillales</taxon>
        <taxon>Bacillaceae</taxon>
        <taxon>Halalkalibacter</taxon>
    </lineage>
</organism>
<dbReference type="SMART" id="SM00342">
    <property type="entry name" value="HTH_ARAC"/>
    <property type="match status" value="1"/>
</dbReference>
<dbReference type="Pfam" id="PF12833">
    <property type="entry name" value="HTH_18"/>
    <property type="match status" value="1"/>
</dbReference>
<dbReference type="PANTHER" id="PTHR43280">
    <property type="entry name" value="ARAC-FAMILY TRANSCRIPTIONAL REGULATOR"/>
    <property type="match status" value="1"/>
</dbReference>
<evidence type="ECO:0000313" key="6">
    <source>
        <dbReference type="Proteomes" id="UP000018895"/>
    </source>
</evidence>
<keyword evidence="2" id="KW-0238">DNA-binding</keyword>
<dbReference type="InterPro" id="IPR018060">
    <property type="entry name" value="HTH_AraC"/>
</dbReference>
<evidence type="ECO:0000256" key="3">
    <source>
        <dbReference type="ARBA" id="ARBA00023163"/>
    </source>
</evidence>
<sequence length="278" mass="32343">MDNVTLFNELSEHAMLRIYGSQEITHPSHWIESKNHLDYDLWYIQKGRVEIHINEEVYEASAGDLVLFSPMVAYTATTVDGPCQFIFTHFDFILGDRLDFLNHFQLSGVIKHGLVKEEVELFLDTYNQYKQNAPMSGIRLKGCLTILVAKIIEKYGTGQYRGTFTNLAPSHNQTGHLDHLKPVFDYVNEHLHTPLRIKNLATLAGMSEKYFIHYFKQALGMTPGRYIYQLKMNRARELLFSKHYTIQQIANKLGYPDPYSFSKAFKKHYKVPPSHFFR</sequence>
<comment type="caution">
    <text evidence="5">The sequence shown here is derived from an EMBL/GenBank/DDBJ whole genome shotgun (WGS) entry which is preliminary data.</text>
</comment>
<name>W4QCH4_9BACI</name>
<feature type="domain" description="HTH araC/xylS-type" evidence="4">
    <location>
        <begin position="181"/>
        <end position="278"/>
    </location>
</feature>
<gene>
    <name evidence="5" type="ORF">JCM9152_727</name>
</gene>
<protein>
    <submittedName>
        <fullName evidence="5">Transcriptional regulator</fullName>
    </submittedName>
</protein>
<dbReference type="Gene3D" id="2.60.120.10">
    <property type="entry name" value="Jelly Rolls"/>
    <property type="match status" value="1"/>
</dbReference>
<evidence type="ECO:0000256" key="2">
    <source>
        <dbReference type="ARBA" id="ARBA00023125"/>
    </source>
</evidence>
<evidence type="ECO:0000259" key="4">
    <source>
        <dbReference type="PROSITE" id="PS01124"/>
    </source>
</evidence>
<dbReference type="PROSITE" id="PS00041">
    <property type="entry name" value="HTH_ARAC_FAMILY_1"/>
    <property type="match status" value="1"/>
</dbReference>
<dbReference type="PANTHER" id="PTHR43280:SF28">
    <property type="entry name" value="HTH-TYPE TRANSCRIPTIONAL ACTIVATOR RHAS"/>
    <property type="match status" value="1"/>
</dbReference>
<keyword evidence="6" id="KW-1185">Reference proteome</keyword>
<evidence type="ECO:0000256" key="1">
    <source>
        <dbReference type="ARBA" id="ARBA00023015"/>
    </source>
</evidence>
<dbReference type="Gene3D" id="1.10.10.60">
    <property type="entry name" value="Homeodomain-like"/>
    <property type="match status" value="2"/>
</dbReference>
<proteinExistence type="predicted"/>
<dbReference type="InterPro" id="IPR009057">
    <property type="entry name" value="Homeodomain-like_sf"/>
</dbReference>
<reference evidence="5" key="1">
    <citation type="journal article" date="2014" name="Genome Announc.">
        <title>Draft Genome Sequences of Three Alkaliphilic Bacillus Strains, Bacillus wakoensis JCM 9140T, Bacillus akibai JCM 9157T, and Bacillus hemicellulosilyticus JCM 9152T.</title>
        <authorList>
            <person name="Yuki M."/>
            <person name="Oshima K."/>
            <person name="Suda W."/>
            <person name="Oshida Y."/>
            <person name="Kitamura K."/>
            <person name="Iida T."/>
            <person name="Hattori M."/>
            <person name="Ohkuma M."/>
        </authorList>
    </citation>
    <scope>NUCLEOTIDE SEQUENCE [LARGE SCALE GENOMIC DNA]</scope>
    <source>
        <strain evidence="5">JCM 9152</strain>
    </source>
</reference>
<dbReference type="EMBL" id="BAUU01000004">
    <property type="protein sequence ID" value="GAE29373.1"/>
    <property type="molecule type" value="Genomic_DNA"/>
</dbReference>
<dbReference type="InterPro" id="IPR037923">
    <property type="entry name" value="HTH-like"/>
</dbReference>
<dbReference type="PROSITE" id="PS01124">
    <property type="entry name" value="HTH_ARAC_FAMILY_2"/>
    <property type="match status" value="1"/>
</dbReference>
<dbReference type="InterPro" id="IPR003313">
    <property type="entry name" value="AraC-bd"/>
</dbReference>
<evidence type="ECO:0000313" key="5">
    <source>
        <dbReference type="EMBL" id="GAE29373.1"/>
    </source>
</evidence>
<dbReference type="STRING" id="1236971.JCM9152_727"/>
<dbReference type="RefSeq" id="WP_235715608.1">
    <property type="nucleotide sequence ID" value="NZ_BAUU01000004.1"/>
</dbReference>
<dbReference type="GO" id="GO:0043565">
    <property type="term" value="F:sequence-specific DNA binding"/>
    <property type="evidence" value="ECO:0007669"/>
    <property type="project" value="InterPro"/>
</dbReference>
<dbReference type="InterPro" id="IPR014710">
    <property type="entry name" value="RmlC-like_jellyroll"/>
</dbReference>
<dbReference type="GO" id="GO:0003700">
    <property type="term" value="F:DNA-binding transcription factor activity"/>
    <property type="evidence" value="ECO:0007669"/>
    <property type="project" value="InterPro"/>
</dbReference>
<keyword evidence="1" id="KW-0805">Transcription regulation</keyword>
<dbReference type="Pfam" id="PF02311">
    <property type="entry name" value="AraC_binding"/>
    <property type="match status" value="1"/>
</dbReference>
<keyword evidence="3" id="KW-0804">Transcription</keyword>
<dbReference type="AlphaFoldDB" id="W4QCH4"/>